<name>A0A4U7N613_9RHOB</name>
<dbReference type="EMBL" id="SULI01000005">
    <property type="protein sequence ID" value="TKZ21302.1"/>
    <property type="molecule type" value="Genomic_DNA"/>
</dbReference>
<dbReference type="PIRSF" id="PIRSF020818">
    <property type="entry name" value="PHB_depoly_PhaZ"/>
    <property type="match status" value="1"/>
</dbReference>
<dbReference type="RefSeq" id="WP_138015505.1">
    <property type="nucleotide sequence ID" value="NZ_SULI01000005.1"/>
</dbReference>
<evidence type="ECO:0000313" key="3">
    <source>
        <dbReference type="EMBL" id="TKZ21302.1"/>
    </source>
</evidence>
<organism evidence="3 4">
    <name type="scientific">Shimia litoralis</name>
    <dbReference type="NCBI Taxonomy" id="420403"/>
    <lineage>
        <taxon>Bacteria</taxon>
        <taxon>Pseudomonadati</taxon>
        <taxon>Pseudomonadota</taxon>
        <taxon>Alphaproteobacteria</taxon>
        <taxon>Rhodobacterales</taxon>
        <taxon>Roseobacteraceae</taxon>
    </lineage>
</organism>
<evidence type="ECO:0000259" key="2">
    <source>
        <dbReference type="Pfam" id="PF06850"/>
    </source>
</evidence>
<proteinExistence type="predicted"/>
<accession>A0A4U7N613</accession>
<protein>
    <submittedName>
        <fullName evidence="3">Polyhydroxyalkanoate depolymerase</fullName>
    </submittedName>
</protein>
<dbReference type="Gene3D" id="3.40.50.1820">
    <property type="entry name" value="alpha/beta hydrolase"/>
    <property type="match status" value="1"/>
</dbReference>
<dbReference type="OrthoDB" id="9774318at2"/>
<dbReference type="InterPro" id="IPR009656">
    <property type="entry name" value="PHB_depo_C"/>
</dbReference>
<dbReference type="PANTHER" id="PTHR36837:SF4">
    <property type="entry name" value="BLR0908 PROTEIN"/>
    <property type="match status" value="1"/>
</dbReference>
<gene>
    <name evidence="3" type="primary">phaZ</name>
    <name evidence="3" type="ORF">FAP39_06050</name>
</gene>
<dbReference type="NCBIfam" id="TIGR01849">
    <property type="entry name" value="PHB_depoly_PhaZ"/>
    <property type="match status" value="1"/>
</dbReference>
<dbReference type="AlphaFoldDB" id="A0A4U7N613"/>
<dbReference type="SUPFAM" id="SSF53474">
    <property type="entry name" value="alpha/beta-Hydrolases"/>
    <property type="match status" value="1"/>
</dbReference>
<evidence type="ECO:0000256" key="1">
    <source>
        <dbReference type="SAM" id="MobiDB-lite"/>
    </source>
</evidence>
<reference evidence="3 4" key="1">
    <citation type="submission" date="2019-04" db="EMBL/GenBank/DDBJ databases">
        <title>Genome sequence of Pelagicola litoralis CL-ES2.</title>
        <authorList>
            <person name="Cao J."/>
        </authorList>
    </citation>
    <scope>NUCLEOTIDE SEQUENCE [LARGE SCALE GENOMIC DNA]</scope>
    <source>
        <strain evidence="3 4">CL-ES2</strain>
    </source>
</reference>
<dbReference type="Proteomes" id="UP000306575">
    <property type="component" value="Unassembled WGS sequence"/>
</dbReference>
<dbReference type="InterPro" id="IPR029058">
    <property type="entry name" value="AB_hydrolase_fold"/>
</dbReference>
<dbReference type="Pfam" id="PF06850">
    <property type="entry name" value="PHB_depo_C"/>
    <property type="match status" value="1"/>
</dbReference>
<feature type="domain" description="PHB de-polymerase C-terminal" evidence="2">
    <location>
        <begin position="207"/>
        <end position="408"/>
    </location>
</feature>
<dbReference type="PANTHER" id="PTHR36837">
    <property type="entry name" value="POLY(3-HYDROXYALKANOATE) POLYMERASE SUBUNIT PHAC"/>
    <property type="match status" value="1"/>
</dbReference>
<dbReference type="InterPro" id="IPR051321">
    <property type="entry name" value="PHA/PHB_synthase"/>
</dbReference>
<dbReference type="InterPro" id="IPR010915">
    <property type="entry name" value="PHB_depoly_PhaZ"/>
</dbReference>
<keyword evidence="4" id="KW-1185">Reference proteome</keyword>
<comment type="caution">
    <text evidence="3">The sequence shown here is derived from an EMBL/GenBank/DDBJ whole genome shotgun (WGS) entry which is preliminary data.</text>
</comment>
<evidence type="ECO:0000313" key="4">
    <source>
        <dbReference type="Proteomes" id="UP000306575"/>
    </source>
</evidence>
<sequence>MRYMATYDLMDTIRNTNQWMGASALAMASYPVFSMVPNPMFQWMAAWGEVTERTFQRMVVKPDWGIRTFTCEDGKDHLVNVETVVERPFGDLIHFNVAGRETQARKVLLVAPMSGHYATLLRSTVKSLMVNCEVYVTDWHNARDIPVSEGKFDIEDYTLYLVDFMKALGPDIHLIAVCQPAPLTLAATAYLAEEDPAAQPRSLTLIGGPIDPDANATEVTDFGNRVTMGQLEETMIQRVGYKYPGVGRMVYPGLLQLASFMSMNGDRHSKAFQDQIMRVTRGEASDHDAHNRFYDEYLAVMDMTAEFYLSTVERIFKNCEIAKNEFVVDGRKVDLGKITTVAVKTVEGAKDDITAPGQCIAALDLCTGLPDSKKASHVEPDAGHYGIFAGKSWRNNIRPLVLDFIDANSDAPKAAAAPKPKGKGAANKNAAA</sequence>
<feature type="region of interest" description="Disordered" evidence="1">
    <location>
        <begin position="412"/>
        <end position="432"/>
    </location>
</feature>